<evidence type="ECO:0000256" key="9">
    <source>
        <dbReference type="NCBIfam" id="TIGR00065"/>
    </source>
</evidence>
<feature type="binding site" evidence="8">
    <location>
        <position position="187"/>
    </location>
    <ligand>
        <name>GTP</name>
        <dbReference type="ChEBI" id="CHEBI:37565"/>
    </ligand>
</feature>
<accession>A0A0M3DFA3</accession>
<dbReference type="AlphaFoldDB" id="A0A0M3DFA3"/>
<comment type="similarity">
    <text evidence="1 8 10">Belongs to the FtsZ family.</text>
</comment>
<dbReference type="Gene3D" id="3.30.1330.20">
    <property type="entry name" value="Tubulin/FtsZ, C-terminal domain"/>
    <property type="match status" value="1"/>
</dbReference>
<dbReference type="Proteomes" id="UP000034407">
    <property type="component" value="Unassembled WGS sequence"/>
</dbReference>
<evidence type="ECO:0000256" key="6">
    <source>
        <dbReference type="ARBA" id="ARBA00023210"/>
    </source>
</evidence>
<dbReference type="GO" id="GO:0003924">
    <property type="term" value="F:GTPase activity"/>
    <property type="evidence" value="ECO:0007669"/>
    <property type="project" value="UniProtKB-UniRule"/>
</dbReference>
<dbReference type="NCBIfam" id="TIGR00065">
    <property type="entry name" value="ftsZ"/>
    <property type="match status" value="1"/>
</dbReference>
<dbReference type="GO" id="GO:0043093">
    <property type="term" value="P:FtsZ-dependent cytokinesis"/>
    <property type="evidence" value="ECO:0007669"/>
    <property type="project" value="UniProtKB-UniRule"/>
</dbReference>
<comment type="subcellular location">
    <subcellularLocation>
        <location evidence="8">Cytoplasm</location>
    </subcellularLocation>
    <text evidence="8">Assembles at midcell at the inner surface of the cytoplasmic membrane.</text>
</comment>
<feature type="domain" description="Tubulin/FtsZ GTPase" evidence="12">
    <location>
        <begin position="13"/>
        <end position="205"/>
    </location>
</feature>
<evidence type="ECO:0000256" key="5">
    <source>
        <dbReference type="ARBA" id="ARBA00023134"/>
    </source>
</evidence>
<dbReference type="GO" id="GO:0032153">
    <property type="term" value="C:cell division site"/>
    <property type="evidence" value="ECO:0007669"/>
    <property type="project" value="UniProtKB-UniRule"/>
</dbReference>
<dbReference type="InterPro" id="IPR036525">
    <property type="entry name" value="Tubulin/FtsZ_GTPase_sf"/>
</dbReference>
<dbReference type="PROSITE" id="PS01134">
    <property type="entry name" value="FTSZ_1"/>
    <property type="match status" value="1"/>
</dbReference>
<dbReference type="HAMAP" id="MF_00909">
    <property type="entry name" value="FtsZ"/>
    <property type="match status" value="1"/>
</dbReference>
<keyword evidence="15" id="KW-1185">Reference proteome</keyword>
<keyword evidence="7 8" id="KW-0131">Cell cycle</keyword>
<dbReference type="InterPro" id="IPR003008">
    <property type="entry name" value="Tubulin_FtsZ_GTPase"/>
</dbReference>
<keyword evidence="5 8" id="KW-0342">GTP-binding</keyword>
<evidence type="ECO:0000256" key="4">
    <source>
        <dbReference type="ARBA" id="ARBA00022741"/>
    </source>
</evidence>
<feature type="binding site" evidence="8">
    <location>
        <position position="139"/>
    </location>
    <ligand>
        <name>GTP</name>
        <dbReference type="ChEBI" id="CHEBI:37565"/>
    </ligand>
</feature>
<dbReference type="Pfam" id="PF12327">
    <property type="entry name" value="FtsZ_C"/>
    <property type="match status" value="1"/>
</dbReference>
<evidence type="ECO:0000256" key="2">
    <source>
        <dbReference type="ARBA" id="ARBA00022490"/>
    </source>
</evidence>
<dbReference type="GO" id="GO:0000917">
    <property type="term" value="P:division septum assembly"/>
    <property type="evidence" value="ECO:0007669"/>
    <property type="project" value="UniProtKB-KW"/>
</dbReference>
<dbReference type="InterPro" id="IPR008280">
    <property type="entry name" value="Tub_FtsZ_C"/>
</dbReference>
<dbReference type="InterPro" id="IPR018316">
    <property type="entry name" value="Tubulin/FtsZ_2-layer-sand-dom"/>
</dbReference>
<protein>
    <recommendedName>
        <fullName evidence="8 9">Cell division protein FtsZ</fullName>
    </recommendedName>
</protein>
<keyword evidence="4 8" id="KW-0547">Nucleotide-binding</keyword>
<evidence type="ECO:0000256" key="7">
    <source>
        <dbReference type="ARBA" id="ARBA00023306"/>
    </source>
</evidence>
<dbReference type="GO" id="GO:0005525">
    <property type="term" value="F:GTP binding"/>
    <property type="evidence" value="ECO:0007669"/>
    <property type="project" value="UniProtKB-UniRule"/>
</dbReference>
<dbReference type="Gene3D" id="3.40.50.1440">
    <property type="entry name" value="Tubulin/FtsZ, GTPase domain"/>
    <property type="match status" value="1"/>
</dbReference>
<evidence type="ECO:0000256" key="3">
    <source>
        <dbReference type="ARBA" id="ARBA00022618"/>
    </source>
</evidence>
<organism evidence="14 15">
    <name type="scientific">Paraclostridium benzoelyticum</name>
    <dbReference type="NCBI Taxonomy" id="1629550"/>
    <lineage>
        <taxon>Bacteria</taxon>
        <taxon>Bacillati</taxon>
        <taxon>Bacillota</taxon>
        <taxon>Clostridia</taxon>
        <taxon>Peptostreptococcales</taxon>
        <taxon>Peptostreptococcaceae</taxon>
        <taxon>Paraclostridium</taxon>
    </lineage>
</organism>
<comment type="function">
    <text evidence="8 10">Essential cell division protein that forms a contractile ring structure (Z ring) at the future cell division site. The regulation of the ring assembly controls the timing and the location of cell division. One of the functions of the FtsZ ring is to recruit other cell division proteins to the septum to produce a new cell wall between the dividing cells. Binds GTP and shows GTPase activity.</text>
</comment>
<comment type="caution">
    <text evidence="14">The sequence shown here is derived from an EMBL/GenBank/DDBJ whole genome shotgun (WGS) entry which is preliminary data.</text>
</comment>
<dbReference type="SUPFAM" id="SSF52490">
    <property type="entry name" value="Tubulin nucleotide-binding domain-like"/>
    <property type="match status" value="1"/>
</dbReference>
<feature type="compositionally biased region" description="Polar residues" evidence="11">
    <location>
        <begin position="330"/>
        <end position="347"/>
    </location>
</feature>
<dbReference type="PRINTS" id="PR00423">
    <property type="entry name" value="CELLDVISFTSZ"/>
</dbReference>
<dbReference type="SUPFAM" id="SSF55307">
    <property type="entry name" value="Tubulin C-terminal domain-like"/>
    <property type="match status" value="1"/>
</dbReference>
<sequence>MLNFDVEMDNFAKIKVIGVGGGGNNAVNRMVEAQLKGVEFIAVNTDKQALYTSKAEHKIQVGEKLTRGLGAGANPEVGKKSAEESKDEILKVLEGADMVFVTAGMGGGTGTGAAPVVAQLAKEMGILTVGVVTKPFAFEGKVRMKNAEQGIKELKTKVDTLITIPNDRLLQIVQKNTSMLEAFSIADDVLKQGIESISDLIAAPGLINLDFADVQSIMKEKGLAHMGMGRAQGENRAIEAARQAIQSPLLETSIKGAKGVLLNITGGANLGLFEINEASTLVQESCDSEANIIFGATIKEDLKDDLVITVIATGFEDGQDMDLDLINRNNSMNQGQPQSFQQNSLNHNPVRESQRPVMPEPKQEEETVVKQNTSSTYIESDDMEIPTFLRRRR</sequence>
<dbReference type="FunFam" id="3.40.50.1440:FF:000023">
    <property type="entry name" value="Cell division protein FtsZ"/>
    <property type="match status" value="1"/>
</dbReference>
<evidence type="ECO:0000256" key="1">
    <source>
        <dbReference type="ARBA" id="ARBA00009690"/>
    </source>
</evidence>
<feature type="binding site" evidence="8">
    <location>
        <begin position="108"/>
        <end position="110"/>
    </location>
    <ligand>
        <name>GTP</name>
        <dbReference type="ChEBI" id="CHEBI:37565"/>
    </ligand>
</feature>
<proteinExistence type="inferred from homology"/>
<keyword evidence="6 8" id="KW-0717">Septation</keyword>
<dbReference type="PANTHER" id="PTHR30314">
    <property type="entry name" value="CELL DIVISION PROTEIN FTSZ-RELATED"/>
    <property type="match status" value="1"/>
</dbReference>
<dbReference type="GO" id="GO:0005737">
    <property type="term" value="C:cytoplasm"/>
    <property type="evidence" value="ECO:0007669"/>
    <property type="project" value="UniProtKB-SubCell"/>
</dbReference>
<dbReference type="PANTHER" id="PTHR30314:SF3">
    <property type="entry name" value="MITOCHONDRIAL DIVISION PROTEIN FSZA"/>
    <property type="match status" value="1"/>
</dbReference>
<evidence type="ECO:0000313" key="14">
    <source>
        <dbReference type="EMBL" id="KKY00159.1"/>
    </source>
</evidence>
<dbReference type="InterPro" id="IPR037103">
    <property type="entry name" value="Tubulin/FtsZ-like_C"/>
</dbReference>
<dbReference type="InterPro" id="IPR024757">
    <property type="entry name" value="FtsZ_C"/>
</dbReference>
<keyword evidence="3 8" id="KW-0132">Cell division</keyword>
<comment type="subunit">
    <text evidence="8">Homodimer. Polymerizes to form a dynamic ring structure in a strictly GTP-dependent manner. Interacts directly with several other division proteins.</text>
</comment>
<dbReference type="CDD" id="cd02201">
    <property type="entry name" value="FtsZ_type1"/>
    <property type="match status" value="1"/>
</dbReference>
<name>A0A0M3DFA3_9FIRM</name>
<dbReference type="PROSITE" id="PS01135">
    <property type="entry name" value="FTSZ_2"/>
    <property type="match status" value="1"/>
</dbReference>
<gene>
    <name evidence="8" type="primary">ftsZ</name>
    <name evidence="14" type="ORF">VN21_15830</name>
</gene>
<dbReference type="EMBL" id="LBBT01000329">
    <property type="protein sequence ID" value="KKY00159.1"/>
    <property type="molecule type" value="Genomic_DNA"/>
</dbReference>
<dbReference type="SMART" id="SM00864">
    <property type="entry name" value="Tubulin"/>
    <property type="match status" value="1"/>
</dbReference>
<feature type="region of interest" description="Disordered" evidence="11">
    <location>
        <begin position="330"/>
        <end position="393"/>
    </location>
</feature>
<dbReference type="Pfam" id="PF00091">
    <property type="entry name" value="Tubulin"/>
    <property type="match status" value="1"/>
</dbReference>
<evidence type="ECO:0000313" key="15">
    <source>
        <dbReference type="Proteomes" id="UP000034407"/>
    </source>
</evidence>
<feature type="domain" description="Tubulin/FtsZ 2-layer sandwich" evidence="13">
    <location>
        <begin position="207"/>
        <end position="324"/>
    </location>
</feature>
<dbReference type="InterPro" id="IPR000158">
    <property type="entry name" value="Cell_div_FtsZ"/>
</dbReference>
<dbReference type="PATRIC" id="fig|1629550.3.peg.2664"/>
<evidence type="ECO:0000256" key="10">
    <source>
        <dbReference type="RuleBase" id="RU000631"/>
    </source>
</evidence>
<feature type="binding site" evidence="8">
    <location>
        <begin position="21"/>
        <end position="25"/>
    </location>
    <ligand>
        <name>GTP</name>
        <dbReference type="ChEBI" id="CHEBI:37565"/>
    </ligand>
</feature>
<dbReference type="GO" id="GO:0051258">
    <property type="term" value="P:protein polymerization"/>
    <property type="evidence" value="ECO:0007669"/>
    <property type="project" value="UniProtKB-UniRule"/>
</dbReference>
<feature type="binding site" evidence="8">
    <location>
        <position position="143"/>
    </location>
    <ligand>
        <name>GTP</name>
        <dbReference type="ChEBI" id="CHEBI:37565"/>
    </ligand>
</feature>
<reference evidence="14 15" key="1">
    <citation type="submission" date="2015-04" db="EMBL/GenBank/DDBJ databases">
        <title>Microcin producing Clostridium sp. JC272T.</title>
        <authorList>
            <person name="Jyothsna T."/>
            <person name="Sasikala C."/>
            <person name="Ramana C."/>
        </authorList>
    </citation>
    <scope>NUCLEOTIDE SEQUENCE [LARGE SCALE GENOMIC DNA]</scope>
    <source>
        <strain evidence="14 15">JC272</strain>
    </source>
</reference>
<dbReference type="InterPro" id="IPR045061">
    <property type="entry name" value="FtsZ/CetZ"/>
</dbReference>
<evidence type="ECO:0000259" key="13">
    <source>
        <dbReference type="SMART" id="SM00865"/>
    </source>
</evidence>
<dbReference type="OrthoDB" id="9813375at2"/>
<keyword evidence="2 8" id="KW-0963">Cytoplasm</keyword>
<evidence type="ECO:0000259" key="12">
    <source>
        <dbReference type="SMART" id="SM00864"/>
    </source>
</evidence>
<dbReference type="InterPro" id="IPR020805">
    <property type="entry name" value="Cell_div_FtsZ_CS"/>
</dbReference>
<dbReference type="SMART" id="SM00865">
    <property type="entry name" value="Tubulin_C"/>
    <property type="match status" value="1"/>
</dbReference>
<evidence type="ECO:0000256" key="8">
    <source>
        <dbReference type="HAMAP-Rule" id="MF_00909"/>
    </source>
</evidence>
<feature type="compositionally biased region" description="Polar residues" evidence="11">
    <location>
        <begin position="369"/>
        <end position="378"/>
    </location>
</feature>
<dbReference type="RefSeq" id="WP_046824108.1">
    <property type="nucleotide sequence ID" value="NZ_JBCLWQ010000002.1"/>
</dbReference>
<evidence type="ECO:0000256" key="11">
    <source>
        <dbReference type="SAM" id="MobiDB-lite"/>
    </source>
</evidence>